<proteinExistence type="predicted"/>
<organism evidence="2 3">
    <name type="scientific">Neonectria punicea</name>
    <dbReference type="NCBI Taxonomy" id="979145"/>
    <lineage>
        <taxon>Eukaryota</taxon>
        <taxon>Fungi</taxon>
        <taxon>Dikarya</taxon>
        <taxon>Ascomycota</taxon>
        <taxon>Pezizomycotina</taxon>
        <taxon>Sordariomycetes</taxon>
        <taxon>Hypocreomycetidae</taxon>
        <taxon>Hypocreales</taxon>
        <taxon>Nectriaceae</taxon>
        <taxon>Neonectria</taxon>
    </lineage>
</organism>
<feature type="signal peptide" evidence="1">
    <location>
        <begin position="1"/>
        <end position="20"/>
    </location>
</feature>
<protein>
    <submittedName>
        <fullName evidence="2">Uncharacterized protein</fullName>
    </submittedName>
</protein>
<evidence type="ECO:0000256" key="1">
    <source>
        <dbReference type="SAM" id="SignalP"/>
    </source>
</evidence>
<dbReference type="Proteomes" id="UP001498476">
    <property type="component" value="Unassembled WGS sequence"/>
</dbReference>
<gene>
    <name evidence="2" type="ORF">QQX98_012616</name>
</gene>
<keyword evidence="3" id="KW-1185">Reference proteome</keyword>
<sequence length="170" mass="17257">MQFKVLTLVTSFLAASSVQAAAVPATPLSSITQLTTQTNALTSTVNQLSTNNLFTTLSGILGAVGQLISSIGTGTNTFNNASPTQVNQAELCAAIDGFTTAQAGFLNSINAKLDLISGSVFGFSITALLAVLDGVLGSLGASLASLVPACSDTTATSLNRLDFVHLKKTT</sequence>
<name>A0ABR1GIA6_9HYPO</name>
<accession>A0ABR1GIA6</accession>
<evidence type="ECO:0000313" key="3">
    <source>
        <dbReference type="Proteomes" id="UP001498476"/>
    </source>
</evidence>
<comment type="caution">
    <text evidence="2">The sequence shown here is derived from an EMBL/GenBank/DDBJ whole genome shotgun (WGS) entry which is preliminary data.</text>
</comment>
<keyword evidence="1" id="KW-0732">Signal</keyword>
<feature type="chain" id="PRO_5046816704" evidence="1">
    <location>
        <begin position="21"/>
        <end position="170"/>
    </location>
</feature>
<dbReference type="EMBL" id="JAZAVJ010000392">
    <property type="protein sequence ID" value="KAK7398008.1"/>
    <property type="molecule type" value="Genomic_DNA"/>
</dbReference>
<reference evidence="2 3" key="1">
    <citation type="journal article" date="2025" name="Microbiol. Resour. Announc.">
        <title>Draft genome sequences for Neonectria magnoliae and Neonectria punicea, canker pathogens of Liriodendron tulipifera and Acer saccharum in West Virginia.</title>
        <authorList>
            <person name="Petronek H.M."/>
            <person name="Kasson M.T."/>
            <person name="Metheny A.M."/>
            <person name="Stauder C.M."/>
            <person name="Lovett B."/>
            <person name="Lynch S.C."/>
            <person name="Garnas J.R."/>
            <person name="Kasson L.R."/>
            <person name="Stajich J.E."/>
        </authorList>
    </citation>
    <scope>NUCLEOTIDE SEQUENCE [LARGE SCALE GENOMIC DNA]</scope>
    <source>
        <strain evidence="2 3">NRRL 64653</strain>
    </source>
</reference>
<evidence type="ECO:0000313" key="2">
    <source>
        <dbReference type="EMBL" id="KAK7398008.1"/>
    </source>
</evidence>